<reference evidence="5 6" key="1">
    <citation type="submission" date="2015-12" db="EMBL/GenBank/DDBJ databases">
        <title>Complete genome of Lacimicrobium alkaliphilum KCTC 32984.</title>
        <authorList>
            <person name="Kim S.-G."/>
            <person name="Lee Y.-J."/>
        </authorList>
    </citation>
    <scope>NUCLEOTIDE SEQUENCE [LARGE SCALE GENOMIC DNA]</scope>
    <source>
        <strain evidence="5 6">YelD216</strain>
    </source>
</reference>
<dbReference type="SUPFAM" id="SSF56935">
    <property type="entry name" value="Porins"/>
    <property type="match status" value="1"/>
</dbReference>
<evidence type="ECO:0000256" key="3">
    <source>
        <dbReference type="ARBA" id="ARBA00023237"/>
    </source>
</evidence>
<evidence type="ECO:0000313" key="5">
    <source>
        <dbReference type="EMBL" id="ALS99124.1"/>
    </source>
</evidence>
<dbReference type="InterPro" id="IPR013784">
    <property type="entry name" value="Carb-bd-like_fold"/>
</dbReference>
<feature type="chain" id="PRO_5006835267" evidence="4">
    <location>
        <begin position="45"/>
        <end position="997"/>
    </location>
</feature>
<dbReference type="AlphaFoldDB" id="A0A0U2Z9M5"/>
<dbReference type="EMBL" id="CP013650">
    <property type="protein sequence ID" value="ALS99124.1"/>
    <property type="molecule type" value="Genomic_DNA"/>
</dbReference>
<protein>
    <submittedName>
        <fullName evidence="5">TonB-dependent receptor</fullName>
    </submittedName>
</protein>
<dbReference type="Proteomes" id="UP000068447">
    <property type="component" value="Chromosome"/>
</dbReference>
<evidence type="ECO:0000256" key="2">
    <source>
        <dbReference type="ARBA" id="ARBA00023136"/>
    </source>
</evidence>
<evidence type="ECO:0000313" key="6">
    <source>
        <dbReference type="Proteomes" id="UP000068447"/>
    </source>
</evidence>
<dbReference type="Pfam" id="PF13620">
    <property type="entry name" value="CarboxypepD_reg"/>
    <property type="match status" value="1"/>
</dbReference>
<organism evidence="5 6">
    <name type="scientific">Lacimicrobium alkaliphilum</name>
    <dbReference type="NCBI Taxonomy" id="1526571"/>
    <lineage>
        <taxon>Bacteria</taxon>
        <taxon>Pseudomonadati</taxon>
        <taxon>Pseudomonadota</taxon>
        <taxon>Gammaproteobacteria</taxon>
        <taxon>Alteromonadales</taxon>
        <taxon>Alteromonadaceae</taxon>
        <taxon>Lacimicrobium</taxon>
    </lineage>
</organism>
<dbReference type="STRING" id="1526571.AT746_13190"/>
<keyword evidence="6" id="KW-1185">Reference proteome</keyword>
<keyword evidence="5" id="KW-0675">Receptor</keyword>
<name>A0A0U2Z9M5_9ALTE</name>
<keyword evidence="4" id="KW-0732">Signal</keyword>
<comment type="subcellular location">
    <subcellularLocation>
        <location evidence="1">Cell outer membrane</location>
    </subcellularLocation>
</comment>
<dbReference type="SUPFAM" id="SSF49452">
    <property type="entry name" value="Starch-binding domain-like"/>
    <property type="match status" value="1"/>
</dbReference>
<dbReference type="KEGG" id="lal:AT746_13190"/>
<sequence length="997" mass="109383">MKLKDIAFAKKRIVMAMRGALSAPVTTVSAAVLASSMIVAPAVAQQTSGITGKVTGDAVAGVTVTARGDAMPRPRSTTTKADGSFDLPALLPGNYELTFTAEDGTRSTMNVRVLLDQTANITVPLQARDPSVADTEVITITGSLIVRQGDSSLTNSLGDDVVTGVPVGQDYRDLLKLVPGVEFSQNSTRGPSAGGSGQDNKYGFDGVDVSLPLFGNLASEPSTHDVANVSMDRGGAKAVGFNRSGGFSINTTSKSGTNEFKGRVEYKLQNANFGSTPDVGVIRETDESWITANLGGPLIEDELFFYVSYYRPEEEGANTETRYGPAKDYRNVRDEYFGKLTWAPTDDLLFNASLRTSDRTIEGNSIGEFETDSVSVGGTSEQDIFTIDGSWLIDDFTTLSFSYNTFELVGGDAPDNQLSVTPTIGGSLDLANLDQMGYFNVPSLRDDEPGFNAGAQALINQYGYIGDDGNPAGGGGVGGYFQFNNQDFYRDTFELALDHEFEIGNAFHNLHVGFKYSEIEEDLSRFSNGWGSFEYIGGLEEAPDGTPIYYRSITERVSFGSGVDVAVPSISSSAKAYNLEINDTIEYQDFTFNVGVLISQDELYGQGLRPKSGTVSGYEQAPGHKYKMYTVDWQDMIQPRLGVSWEYEAGNTVFANFASYNPEASSLARAASWDRSALAQLDVYFDEDGNYIDSEPRGGSSGKVFADDLEPRRIDEITIGTTKAVSNNLFLRAHARHRKGTNFWEDMPNNARLYGTYGNSSVPDHIAAKGLYVDNLDAIRDEISGSSYVIAEVDGGETKYWELSLEAEWQGDRTYLNASYVWSHYYGNFDQDNTTTTNDANTFIGSSFYGDGPGRLPWDNRYGKLRGDKPHLFKAFGYYTTDWNANIGAYLVYQSGHPWEAWDATYYGYASTVSSTSRYGEPAGSRRTASHWQLDLNYTQDVRLTDTFTAQFRADLFNVFDRQTGYNPNPFVTSENFGESRNFYNPRRLQLSVAVEF</sequence>
<proteinExistence type="predicted"/>
<evidence type="ECO:0000256" key="4">
    <source>
        <dbReference type="SAM" id="SignalP"/>
    </source>
</evidence>
<dbReference type="GO" id="GO:0030246">
    <property type="term" value="F:carbohydrate binding"/>
    <property type="evidence" value="ECO:0007669"/>
    <property type="project" value="InterPro"/>
</dbReference>
<accession>A0A0U2Z9M5</accession>
<dbReference type="InterPro" id="IPR036942">
    <property type="entry name" value="Beta-barrel_TonB_sf"/>
</dbReference>
<dbReference type="RefSeq" id="WP_062481044.1">
    <property type="nucleotide sequence ID" value="NZ_CP013650.1"/>
</dbReference>
<dbReference type="Gene3D" id="2.60.40.1120">
    <property type="entry name" value="Carboxypeptidase-like, regulatory domain"/>
    <property type="match status" value="1"/>
</dbReference>
<dbReference type="GO" id="GO:0009279">
    <property type="term" value="C:cell outer membrane"/>
    <property type="evidence" value="ECO:0007669"/>
    <property type="project" value="UniProtKB-SubCell"/>
</dbReference>
<keyword evidence="3" id="KW-0998">Cell outer membrane</keyword>
<gene>
    <name evidence="5" type="ORF">AT746_13190</name>
</gene>
<evidence type="ECO:0000256" key="1">
    <source>
        <dbReference type="ARBA" id="ARBA00004442"/>
    </source>
</evidence>
<keyword evidence="2" id="KW-0472">Membrane</keyword>
<dbReference type="Gene3D" id="2.40.170.20">
    <property type="entry name" value="TonB-dependent receptor, beta-barrel domain"/>
    <property type="match status" value="1"/>
</dbReference>
<feature type="signal peptide" evidence="4">
    <location>
        <begin position="1"/>
        <end position="44"/>
    </location>
</feature>